<reference evidence="4 5" key="1">
    <citation type="journal article" date="2014" name="Genome Announc.">
        <title>Draft genome sequence of Sclerotinia borealis, a psychrophilic plant pathogenic fungus.</title>
        <authorList>
            <person name="Mardanov A.V."/>
            <person name="Beletsky A.V."/>
            <person name="Kadnikov V.V."/>
            <person name="Ignatov A.N."/>
            <person name="Ravin N.V."/>
        </authorList>
    </citation>
    <scope>NUCLEOTIDE SEQUENCE [LARGE SCALE GENOMIC DNA]</scope>
    <source>
        <strain evidence="5">F-4157</strain>
    </source>
</reference>
<sequence length="581" mass="63672">MKYLNTGAGDMLVSSSLLPPSQLSTASSSLDASSTEEIQRHMQSHQPRRKVSANLLTKRPPSHNPITEDKDCRRLTSGVSDSVSKFRGTGNASSEKKRYPDLCIILVIFVGTSLQNLCSQGNRTTKGPQGKCLVLGGMGRRKSTSVNKSSWSHPFLDQTSDQTSTFSTLPTTSPSIAKSIAPIAMFVSIVSILIVFGALIRVHASPISEYRHVNSSDVSIQEFALQKLLKSASPIFGNYANNQLNTSTWMSKYLDSTKLVHMNIPGTHDTATWNYSLATQSSLSGITSFGNAAPSSPETYRCQSKSIIDMLDAGIRAFDLRFALDVTNTSIVFWHSQALLSQTATLDDVLFGYYHWLDNHPSEVVLLSLQYEGSTTEYGSNDAEAQLKLFNILTSPAATQYLVQRKDDLGTVGEARGKIILLRRFDLDHLPNTYENTLPGLHLSPALWTDNSPDIRIIYNAAAHITAYIEDYYEPETPSQSNATLNIQWKYNATTTHLLKAADKSLAPDSLWWTWASGGQISDGVSPEIMAVGNGTAYTPTGGINQKLVTFLKGMEGKRVGIVMFDFFETPGNLVETLLSL</sequence>
<comment type="caution">
    <text evidence="4">The sequence shown here is derived from an EMBL/GenBank/DDBJ whole genome shotgun (WGS) entry which is preliminary data.</text>
</comment>
<dbReference type="HOGENOM" id="CLU_033662_0_0_1"/>
<dbReference type="Gene3D" id="3.20.20.190">
    <property type="entry name" value="Phosphatidylinositol (PI) phosphodiesterase"/>
    <property type="match status" value="1"/>
</dbReference>
<name>W9CG36_SCLBF</name>
<dbReference type="PROSITE" id="PS50007">
    <property type="entry name" value="PIPLC_X_DOMAIN"/>
    <property type="match status" value="1"/>
</dbReference>
<evidence type="ECO:0000313" key="4">
    <source>
        <dbReference type="EMBL" id="ESZ93515.1"/>
    </source>
</evidence>
<evidence type="ECO:0000259" key="3">
    <source>
        <dbReference type="SMART" id="SM00148"/>
    </source>
</evidence>
<organism evidence="4 5">
    <name type="scientific">Sclerotinia borealis (strain F-4128)</name>
    <dbReference type="NCBI Taxonomy" id="1432307"/>
    <lineage>
        <taxon>Eukaryota</taxon>
        <taxon>Fungi</taxon>
        <taxon>Dikarya</taxon>
        <taxon>Ascomycota</taxon>
        <taxon>Pezizomycotina</taxon>
        <taxon>Leotiomycetes</taxon>
        <taxon>Helotiales</taxon>
        <taxon>Sclerotiniaceae</taxon>
        <taxon>Sclerotinia</taxon>
    </lineage>
</organism>
<dbReference type="SUPFAM" id="SSF51695">
    <property type="entry name" value="PLC-like phosphodiesterases"/>
    <property type="match status" value="1"/>
</dbReference>
<dbReference type="PANTHER" id="PTHR13593:SF116">
    <property type="entry name" value="PLC-LIKE PHOSPHODIESTERASE"/>
    <property type="match status" value="1"/>
</dbReference>
<dbReference type="Proteomes" id="UP000019487">
    <property type="component" value="Unassembled WGS sequence"/>
</dbReference>
<evidence type="ECO:0000256" key="2">
    <source>
        <dbReference type="SAM" id="Phobius"/>
    </source>
</evidence>
<protein>
    <recommendedName>
        <fullName evidence="3">Phosphatidylinositol-specific phospholipase C X domain-containing protein</fullName>
    </recommendedName>
</protein>
<keyword evidence="2" id="KW-0472">Membrane</keyword>
<dbReference type="GO" id="GO:0008081">
    <property type="term" value="F:phosphoric diester hydrolase activity"/>
    <property type="evidence" value="ECO:0007669"/>
    <property type="project" value="InterPro"/>
</dbReference>
<keyword evidence="2" id="KW-1133">Transmembrane helix</keyword>
<dbReference type="GO" id="GO:0006629">
    <property type="term" value="P:lipid metabolic process"/>
    <property type="evidence" value="ECO:0007669"/>
    <property type="project" value="InterPro"/>
</dbReference>
<dbReference type="AlphaFoldDB" id="W9CG36"/>
<feature type="transmembrane region" description="Helical" evidence="2">
    <location>
        <begin position="180"/>
        <end position="202"/>
    </location>
</feature>
<proteinExistence type="predicted"/>
<dbReference type="EMBL" id="AYSA01000310">
    <property type="protein sequence ID" value="ESZ93515.1"/>
    <property type="molecule type" value="Genomic_DNA"/>
</dbReference>
<accession>W9CG36</accession>
<dbReference type="OrthoDB" id="1046782at2759"/>
<evidence type="ECO:0000256" key="1">
    <source>
        <dbReference type="SAM" id="MobiDB-lite"/>
    </source>
</evidence>
<dbReference type="PANTHER" id="PTHR13593">
    <property type="match status" value="1"/>
</dbReference>
<feature type="domain" description="Phosphatidylinositol-specific phospholipase C X" evidence="3">
    <location>
        <begin position="254"/>
        <end position="424"/>
    </location>
</feature>
<dbReference type="CDD" id="cd08586">
    <property type="entry name" value="PI-PLCc_BcPLC_like"/>
    <property type="match status" value="1"/>
</dbReference>
<dbReference type="STRING" id="1432307.W9CG36"/>
<feature type="region of interest" description="Disordered" evidence="1">
    <location>
        <begin position="23"/>
        <end position="95"/>
    </location>
</feature>
<dbReference type="InterPro" id="IPR000909">
    <property type="entry name" value="PLipase_C_PInositol-sp_X_dom"/>
</dbReference>
<keyword evidence="2" id="KW-0812">Transmembrane</keyword>
<dbReference type="InterPro" id="IPR017946">
    <property type="entry name" value="PLC-like_Pdiesterase_TIM-brl"/>
</dbReference>
<dbReference type="SMART" id="SM00148">
    <property type="entry name" value="PLCXc"/>
    <property type="match status" value="1"/>
</dbReference>
<feature type="compositionally biased region" description="Basic residues" evidence="1">
    <location>
        <begin position="42"/>
        <end position="51"/>
    </location>
</feature>
<evidence type="ECO:0000313" key="5">
    <source>
        <dbReference type="Proteomes" id="UP000019487"/>
    </source>
</evidence>
<keyword evidence="5" id="KW-1185">Reference proteome</keyword>
<dbReference type="Pfam" id="PF00388">
    <property type="entry name" value="PI-PLC-X"/>
    <property type="match status" value="1"/>
</dbReference>
<gene>
    <name evidence="4" type="ORF">SBOR_6096</name>
</gene>
<feature type="compositionally biased region" description="Low complexity" evidence="1">
    <location>
        <begin position="23"/>
        <end position="35"/>
    </location>
</feature>
<dbReference type="InterPro" id="IPR051057">
    <property type="entry name" value="PI-PLC_domain"/>
</dbReference>